<dbReference type="PATRIC" id="fig|745776.4.peg.3350"/>
<dbReference type="EMBL" id="CP002192">
    <property type="protein sequence ID" value="AFD27202.1"/>
    <property type="molecule type" value="Genomic_DNA"/>
</dbReference>
<sequence>MTDALDRGTVPAGPLASEVAAVTGGLDWDTLRAFVYGPPGASALARLAPAVARAAQSGDPVARNIQAEAALALADLAHRVQAQLGAQGHGPLPVVATGGALRAPGLADELRRACPGVTVQWRDHAAAAAEYAVRLLPPP</sequence>
<organism evidence="1 2">
    <name type="scientific">Deinococcus gobiensis (strain DSM 21396 / JCM 16679 / CGMCC 1.7299 / I-0)</name>
    <dbReference type="NCBI Taxonomy" id="745776"/>
    <lineage>
        <taxon>Bacteria</taxon>
        <taxon>Thermotogati</taxon>
        <taxon>Deinococcota</taxon>
        <taxon>Deinococci</taxon>
        <taxon>Deinococcales</taxon>
        <taxon>Deinococcaceae</taxon>
        <taxon>Deinococcus</taxon>
    </lineage>
</organism>
<gene>
    <name evidence="1" type="ordered locus">DGo_PA0316</name>
</gene>
<dbReference type="Gene3D" id="3.30.420.40">
    <property type="match status" value="1"/>
</dbReference>
<dbReference type="InterPro" id="IPR043129">
    <property type="entry name" value="ATPase_NBD"/>
</dbReference>
<reference evidence="1 2" key="1">
    <citation type="journal article" date="2012" name="PLoS ONE">
        <title>Genome sequence and transcriptome analysis of the radioresistant bacterium Deinococcus gobiensis: insights into the extreme environmental adaptations.</title>
        <authorList>
            <person name="Yuan M."/>
            <person name="Chen M."/>
            <person name="Zhang W."/>
            <person name="Lu W."/>
            <person name="Wang J."/>
            <person name="Yang M."/>
            <person name="Zhao P."/>
            <person name="Tang R."/>
            <person name="Li X."/>
            <person name="Hao Y."/>
            <person name="Zhou Z."/>
            <person name="Zhan Y."/>
            <person name="Yu H."/>
            <person name="Teng C."/>
            <person name="Yan Y."/>
            <person name="Ping S."/>
            <person name="Wang Y."/>
            <person name="Lin M."/>
        </authorList>
    </citation>
    <scope>NUCLEOTIDE SEQUENCE [LARGE SCALE GENOMIC DNA]</scope>
    <source>
        <strain evidence="2">DSM 21396 / JCM 16679 / CGMCC 1.7299 / I-0</strain>
        <plasmid evidence="1">P1</plasmid>
    </source>
</reference>
<geneLocation type="plasmid" evidence="1 2">
    <name>P1</name>
</geneLocation>
<evidence type="ECO:0000313" key="1">
    <source>
        <dbReference type="EMBL" id="AFD27202.1"/>
    </source>
</evidence>
<keyword evidence="2" id="KW-1185">Reference proteome</keyword>
<protein>
    <submittedName>
        <fullName evidence="1">ATPase, BadF/BadG/BcrA/BcrD type</fullName>
    </submittedName>
</protein>
<proteinExistence type="predicted"/>
<dbReference type="AlphaFoldDB" id="H8H0F0"/>
<dbReference type="SUPFAM" id="SSF53067">
    <property type="entry name" value="Actin-like ATPase domain"/>
    <property type="match status" value="1"/>
</dbReference>
<dbReference type="Proteomes" id="UP000007575">
    <property type="component" value="Plasmid P1"/>
</dbReference>
<dbReference type="PANTHER" id="PTHR43190:SF3">
    <property type="entry name" value="N-ACETYL-D-GLUCOSAMINE KINASE"/>
    <property type="match status" value="1"/>
</dbReference>
<evidence type="ECO:0000313" key="2">
    <source>
        <dbReference type="Proteomes" id="UP000007575"/>
    </source>
</evidence>
<dbReference type="KEGG" id="dgo:DGo_PA0316"/>
<keyword evidence="1" id="KW-0614">Plasmid</keyword>
<name>H8H0F0_DEIGI</name>
<dbReference type="HOGENOM" id="CLU_1841829_0_0_0"/>
<dbReference type="InterPro" id="IPR052519">
    <property type="entry name" value="Euk-type_GlcNAc_Kinase"/>
</dbReference>
<accession>H8H0F0</accession>
<dbReference type="PANTHER" id="PTHR43190">
    <property type="entry name" value="N-ACETYL-D-GLUCOSAMINE KINASE"/>
    <property type="match status" value="1"/>
</dbReference>